<keyword evidence="10 13" id="KW-1133">Transmembrane helix</keyword>
<evidence type="ECO:0000256" key="8">
    <source>
        <dbReference type="ARBA" id="ARBA00022779"/>
    </source>
</evidence>
<dbReference type="PANTHER" id="PTHR30433:SF4">
    <property type="entry name" value="MOTILITY PROTEIN A"/>
    <property type="match status" value="1"/>
</dbReference>
<accession>A0ABP8HPW6</accession>
<sequence>MLVIIGYIIVVASVLGGYAMHGGALGALFQPFELVIIAGAALGAFVCGNSAKVVRTTLAAVPTTLQGSRFTKQRYLDLLALLYEILNRVRREGLMAIEADVEEPLNSPLFQKYPALLADRGLVEFVTDYLRLMVSGNLNPLELEALMDQEIDTHLQESGIPAVAIQRMADGLPAFGIVAAVMGVVNVMSSVGDPPAVLGAKIGAALVGTFVGILLSYGIVGPLASVLEQKASESAKQLECIKVALLASLNGYAPALAVEFGRKVLFSTERPSFAELEDTVRGKSASTSSQAG</sequence>
<feature type="transmembrane region" description="Helical" evidence="13">
    <location>
        <begin position="7"/>
        <end position="28"/>
    </location>
</feature>
<evidence type="ECO:0000256" key="12">
    <source>
        <dbReference type="ARBA" id="ARBA00023136"/>
    </source>
</evidence>
<keyword evidence="9" id="KW-0375">Hydrogen ion transport</keyword>
<dbReference type="Proteomes" id="UP001501671">
    <property type="component" value="Unassembled WGS sequence"/>
</dbReference>
<dbReference type="Pfam" id="PF01618">
    <property type="entry name" value="MotA_ExbB"/>
    <property type="match status" value="1"/>
</dbReference>
<keyword evidence="8" id="KW-0283">Flagellar rotation</keyword>
<keyword evidence="5" id="KW-0145">Chemotaxis</keyword>
<comment type="similarity">
    <text evidence="2">Belongs to the MotA family.</text>
</comment>
<evidence type="ECO:0000256" key="10">
    <source>
        <dbReference type="ARBA" id="ARBA00022989"/>
    </source>
</evidence>
<keyword evidence="7 13" id="KW-0812">Transmembrane</keyword>
<feature type="domain" description="MotA/TolQ/ExbB proton channel" evidence="14">
    <location>
        <begin position="125"/>
        <end position="239"/>
    </location>
</feature>
<evidence type="ECO:0000256" key="3">
    <source>
        <dbReference type="ARBA" id="ARBA00022448"/>
    </source>
</evidence>
<keyword evidence="4" id="KW-1003">Cell membrane</keyword>
<evidence type="ECO:0000256" key="1">
    <source>
        <dbReference type="ARBA" id="ARBA00004429"/>
    </source>
</evidence>
<evidence type="ECO:0000313" key="16">
    <source>
        <dbReference type="EMBL" id="GAA4342412.1"/>
    </source>
</evidence>
<evidence type="ECO:0000256" key="5">
    <source>
        <dbReference type="ARBA" id="ARBA00022500"/>
    </source>
</evidence>
<dbReference type="InterPro" id="IPR002898">
    <property type="entry name" value="MotA_ExbB_proton_chnl"/>
</dbReference>
<evidence type="ECO:0000259" key="14">
    <source>
        <dbReference type="Pfam" id="PF01618"/>
    </source>
</evidence>
<gene>
    <name evidence="16" type="primary">motA</name>
    <name evidence="16" type="ORF">GCM10023144_44430</name>
</gene>
<dbReference type="RefSeq" id="WP_345252129.1">
    <property type="nucleotide sequence ID" value="NZ_BAABFO010000033.1"/>
</dbReference>
<dbReference type="InterPro" id="IPR047055">
    <property type="entry name" value="MotA-like"/>
</dbReference>
<dbReference type="NCBIfam" id="TIGR03818">
    <property type="entry name" value="MotA1"/>
    <property type="match status" value="1"/>
</dbReference>
<dbReference type="PANTHER" id="PTHR30433">
    <property type="entry name" value="CHEMOTAXIS PROTEIN MOTA"/>
    <property type="match status" value="1"/>
</dbReference>
<keyword evidence="12 13" id="KW-0472">Membrane</keyword>
<dbReference type="PROSITE" id="PS01307">
    <property type="entry name" value="MOTA"/>
    <property type="match status" value="1"/>
</dbReference>
<keyword evidence="16" id="KW-0966">Cell projection</keyword>
<feature type="domain" description="Motility protein A N-terminal" evidence="15">
    <location>
        <begin position="4"/>
        <end position="93"/>
    </location>
</feature>
<feature type="transmembrane region" description="Helical" evidence="13">
    <location>
        <begin position="34"/>
        <end position="51"/>
    </location>
</feature>
<feature type="transmembrane region" description="Helical" evidence="13">
    <location>
        <begin position="204"/>
        <end position="227"/>
    </location>
</feature>
<organism evidence="16 17">
    <name type="scientific">Pigmentiphaga soli</name>
    <dbReference type="NCBI Taxonomy" id="1007095"/>
    <lineage>
        <taxon>Bacteria</taxon>
        <taxon>Pseudomonadati</taxon>
        <taxon>Pseudomonadota</taxon>
        <taxon>Betaproteobacteria</taxon>
        <taxon>Burkholderiales</taxon>
        <taxon>Alcaligenaceae</taxon>
        <taxon>Pigmentiphaga</taxon>
    </lineage>
</organism>
<name>A0ABP8HPW6_9BURK</name>
<dbReference type="Pfam" id="PF20560">
    <property type="entry name" value="MotA_N"/>
    <property type="match status" value="1"/>
</dbReference>
<evidence type="ECO:0000256" key="2">
    <source>
        <dbReference type="ARBA" id="ARBA00008038"/>
    </source>
</evidence>
<keyword evidence="11" id="KW-0406">Ion transport</keyword>
<evidence type="ECO:0000256" key="6">
    <source>
        <dbReference type="ARBA" id="ARBA00022519"/>
    </source>
</evidence>
<evidence type="ECO:0000256" key="13">
    <source>
        <dbReference type="SAM" id="Phobius"/>
    </source>
</evidence>
<dbReference type="InterPro" id="IPR022522">
    <property type="entry name" value="Flagellar_motor_stator_MotA"/>
</dbReference>
<feature type="transmembrane region" description="Helical" evidence="13">
    <location>
        <begin position="172"/>
        <end position="192"/>
    </location>
</feature>
<keyword evidence="17" id="KW-1185">Reference proteome</keyword>
<evidence type="ECO:0000256" key="9">
    <source>
        <dbReference type="ARBA" id="ARBA00022781"/>
    </source>
</evidence>
<evidence type="ECO:0000256" key="7">
    <source>
        <dbReference type="ARBA" id="ARBA00022692"/>
    </source>
</evidence>
<proteinExistence type="inferred from homology"/>
<evidence type="ECO:0000313" key="17">
    <source>
        <dbReference type="Proteomes" id="UP001501671"/>
    </source>
</evidence>
<comment type="caution">
    <text evidence="16">The sequence shown here is derived from an EMBL/GenBank/DDBJ whole genome shotgun (WGS) entry which is preliminary data.</text>
</comment>
<protein>
    <submittedName>
        <fullName evidence="16">Flagellar motor stator protein MotA</fullName>
    </submittedName>
</protein>
<reference evidence="17" key="1">
    <citation type="journal article" date="2019" name="Int. J. Syst. Evol. Microbiol.">
        <title>The Global Catalogue of Microorganisms (GCM) 10K type strain sequencing project: providing services to taxonomists for standard genome sequencing and annotation.</title>
        <authorList>
            <consortium name="The Broad Institute Genomics Platform"/>
            <consortium name="The Broad Institute Genome Sequencing Center for Infectious Disease"/>
            <person name="Wu L."/>
            <person name="Ma J."/>
        </authorList>
    </citation>
    <scope>NUCLEOTIDE SEQUENCE [LARGE SCALE GENOMIC DNA]</scope>
    <source>
        <strain evidence="17">JCM 17666</strain>
    </source>
</reference>
<evidence type="ECO:0000256" key="11">
    <source>
        <dbReference type="ARBA" id="ARBA00023065"/>
    </source>
</evidence>
<keyword evidence="3" id="KW-0813">Transport</keyword>
<keyword evidence="16" id="KW-0969">Cilium</keyword>
<dbReference type="InterPro" id="IPR000540">
    <property type="entry name" value="Flag_MotA_CS"/>
</dbReference>
<evidence type="ECO:0000259" key="15">
    <source>
        <dbReference type="Pfam" id="PF20560"/>
    </source>
</evidence>
<comment type="subcellular location">
    <subcellularLocation>
        <location evidence="1">Cell inner membrane</location>
        <topology evidence="1">Multi-pass membrane protein</topology>
    </subcellularLocation>
</comment>
<evidence type="ECO:0000256" key="4">
    <source>
        <dbReference type="ARBA" id="ARBA00022475"/>
    </source>
</evidence>
<keyword evidence="6" id="KW-0997">Cell inner membrane</keyword>
<dbReference type="InterPro" id="IPR046786">
    <property type="entry name" value="MotA_N"/>
</dbReference>
<keyword evidence="16" id="KW-0282">Flagellum</keyword>
<dbReference type="EMBL" id="BAABFO010000033">
    <property type="protein sequence ID" value="GAA4342412.1"/>
    <property type="molecule type" value="Genomic_DNA"/>
</dbReference>